<feature type="compositionally biased region" description="Gly residues" evidence="1">
    <location>
        <begin position="736"/>
        <end position="814"/>
    </location>
</feature>
<keyword evidence="4" id="KW-1185">Reference proteome</keyword>
<feature type="region of interest" description="Disordered" evidence="1">
    <location>
        <begin position="21"/>
        <end position="167"/>
    </location>
</feature>
<evidence type="ECO:0000256" key="2">
    <source>
        <dbReference type="SAM" id="SignalP"/>
    </source>
</evidence>
<gene>
    <name evidence="3" type="ORF">PSHT_12710</name>
</gene>
<evidence type="ECO:0000256" key="1">
    <source>
        <dbReference type="SAM" id="MobiDB-lite"/>
    </source>
</evidence>
<feature type="region of interest" description="Disordered" evidence="1">
    <location>
        <begin position="613"/>
        <end position="822"/>
    </location>
</feature>
<keyword evidence="2" id="KW-0732">Signal</keyword>
<dbReference type="VEuPathDB" id="FungiDB:PSTT_14293"/>
<evidence type="ECO:0000313" key="3">
    <source>
        <dbReference type="EMBL" id="POW01131.1"/>
    </source>
</evidence>
<feature type="compositionally biased region" description="Low complexity" evidence="1">
    <location>
        <begin position="613"/>
        <end position="676"/>
    </location>
</feature>
<dbReference type="OrthoDB" id="2507266at2759"/>
<feature type="region of interest" description="Disordered" evidence="1">
    <location>
        <begin position="408"/>
        <end position="499"/>
    </location>
</feature>
<dbReference type="EMBL" id="PKSM01000237">
    <property type="protein sequence ID" value="POW01131.1"/>
    <property type="molecule type" value="Genomic_DNA"/>
</dbReference>
<reference evidence="4" key="3">
    <citation type="journal article" date="2018" name="Mol. Plant Microbe Interact.">
        <title>Genome sequence resources for the wheat stripe rust pathogen (Puccinia striiformis f. sp. tritici) and the barley stripe rust pathogen (Puccinia striiformis f. sp. hordei).</title>
        <authorList>
            <person name="Xia C."/>
            <person name="Wang M."/>
            <person name="Yin C."/>
            <person name="Cornejo O.E."/>
            <person name="Hulbert S.H."/>
            <person name="Chen X."/>
        </authorList>
    </citation>
    <scope>NUCLEOTIDE SEQUENCE [LARGE SCALE GENOMIC DNA]</scope>
    <source>
        <strain evidence="4">93TX-2</strain>
    </source>
</reference>
<reference evidence="4" key="2">
    <citation type="journal article" date="2018" name="BMC Genomics">
        <title>Genomic insights into host adaptation between the wheat stripe rust pathogen (Puccinia striiformis f. sp. tritici) and the barley stripe rust pathogen (Puccinia striiformis f. sp. hordei).</title>
        <authorList>
            <person name="Xia C."/>
            <person name="Wang M."/>
            <person name="Yin C."/>
            <person name="Cornejo O.E."/>
            <person name="Hulbert S.H."/>
            <person name="Chen X."/>
        </authorList>
    </citation>
    <scope>NUCLEOTIDE SEQUENCE [LARGE SCALE GENOMIC DNA]</scope>
    <source>
        <strain evidence="4">93TX-2</strain>
    </source>
</reference>
<feature type="compositionally biased region" description="Polar residues" evidence="1">
    <location>
        <begin position="480"/>
        <end position="491"/>
    </location>
</feature>
<accession>A0A2S4UV90</accession>
<feature type="compositionally biased region" description="Polar residues" evidence="1">
    <location>
        <begin position="408"/>
        <end position="441"/>
    </location>
</feature>
<protein>
    <submittedName>
        <fullName evidence="3">Uncharacterized protein</fullName>
    </submittedName>
</protein>
<feature type="compositionally biased region" description="Polar residues" evidence="1">
    <location>
        <begin position="224"/>
        <end position="235"/>
    </location>
</feature>
<sequence length="851" mass="83301">MKYGNVLFLFAIILPSFSTAVPSHDSHTTYLQKRQGPSTTDPTSTPPPSSKPADLSGMPSRPPGSQKEKESSGGKESLLGTEHADSREGKNSTGSLGPGIPKSKMANKAPDISGLGPISIAPPAGSVGDATLTRPSGDNTTKPEGSKDLGNEEDEDEGAPGGTNIGDALNKTIGGAMNKSSSASLQVLQKILNHTLSTLPGLENLSDQVEKMMAGQLEDAIEKAQNTSDSPGSRTDVQEGFEGSANATTNKTVSIQAPVEMNGTDSQGKACETYGYITLSATTLTTLSGLFQSLVKLEKTVSQDGSKKALTILQKARAQVSFTMFSVIKLTATPAVTNCHVPPSETTFSTQIQANVSMCAEMITKVERDLKAGKTTASKSTELGIDASLGVNSTLNSTVGNIGSNSTDAAGSAGSNTSPILTSGAADNTTSPGGLSTSSVGATAAPGDQKESSTDGGLPMNNTGSTGTPGDAGLGDSAPNDRSSSTATDAVSSPGGGSSSSFNMDQFAEVKASFAAAVQVTTGLITSKPSQGKQGVHIGATFDSQVNVNIKSRVSVSSTVIDHFLDRVNGGSGAQAHDALRNPQIQQNDGMNILQQVGGGVFGSMFTGISGSAASDSASYPGGATSPDSTGPSATNPGSTGSSATSPSSSSYPGESPQPGGVGSGSTPTSNSPNSTGGSGNGPAGYPTGTDTSPGSGLSGGQDLTGTGGGPSSGPGMNSTGPALGGSSDSSMGNDAGSGSGPGSSGGSGSSGPGSSGGSGSSGPGSSGGSGSSGPGSSGGSGSSGPGSSGGSGFGSSGGSGLGSSGGMSGGGANGNCVCQPDSSTHLRIRSLEAQLERVHRVMHKRGLTEL</sequence>
<feature type="compositionally biased region" description="Polar residues" evidence="1">
    <location>
        <begin position="133"/>
        <end position="143"/>
    </location>
</feature>
<comment type="caution">
    <text evidence="3">The sequence shown here is derived from an EMBL/GenBank/DDBJ whole genome shotgun (WGS) entry which is preliminary data.</text>
</comment>
<feature type="signal peptide" evidence="2">
    <location>
        <begin position="1"/>
        <end position="20"/>
    </location>
</feature>
<feature type="chain" id="PRO_5015745249" evidence="2">
    <location>
        <begin position="21"/>
        <end position="851"/>
    </location>
</feature>
<feature type="region of interest" description="Disordered" evidence="1">
    <location>
        <begin position="221"/>
        <end position="243"/>
    </location>
</feature>
<evidence type="ECO:0000313" key="4">
    <source>
        <dbReference type="Proteomes" id="UP000238274"/>
    </source>
</evidence>
<dbReference type="VEuPathDB" id="FungiDB:PSHT_12710"/>
<dbReference type="AlphaFoldDB" id="A0A2S4UV90"/>
<proteinExistence type="predicted"/>
<reference evidence="3 4" key="1">
    <citation type="submission" date="2017-12" db="EMBL/GenBank/DDBJ databases">
        <title>Gene loss provides genomic basis for host adaptation in cereal stripe rust fungi.</title>
        <authorList>
            <person name="Xia C."/>
        </authorList>
    </citation>
    <scope>NUCLEOTIDE SEQUENCE [LARGE SCALE GENOMIC DNA]</scope>
    <source>
        <strain evidence="3 4">93TX-2</strain>
    </source>
</reference>
<organism evidence="3 4">
    <name type="scientific">Puccinia striiformis</name>
    <dbReference type="NCBI Taxonomy" id="27350"/>
    <lineage>
        <taxon>Eukaryota</taxon>
        <taxon>Fungi</taxon>
        <taxon>Dikarya</taxon>
        <taxon>Basidiomycota</taxon>
        <taxon>Pucciniomycotina</taxon>
        <taxon>Pucciniomycetes</taxon>
        <taxon>Pucciniales</taxon>
        <taxon>Pucciniaceae</taxon>
        <taxon>Puccinia</taxon>
    </lineage>
</organism>
<dbReference type="Proteomes" id="UP000238274">
    <property type="component" value="Unassembled WGS sequence"/>
</dbReference>
<name>A0A2S4UV90_9BASI</name>